<accession>A0ABR3LIL5</accession>
<sequence>MRACDRERGWSSERVLCQATTSIPECTGQPIIWLTQQQGENRFLNPVANKSAFIRPFCTEEIIHSQTKTNTYTFDFMVETL</sequence>
<protein>
    <submittedName>
        <fullName evidence="1">Uncharacterized protein</fullName>
    </submittedName>
</protein>
<gene>
    <name evidence="1" type="ORF">QQF64_019298</name>
</gene>
<name>A0ABR3LIL5_9TELE</name>
<dbReference type="Proteomes" id="UP001558613">
    <property type="component" value="Unassembled WGS sequence"/>
</dbReference>
<dbReference type="EMBL" id="JAYMGO010000022">
    <property type="protein sequence ID" value="KAL1251502.1"/>
    <property type="molecule type" value="Genomic_DNA"/>
</dbReference>
<comment type="caution">
    <text evidence="1">The sequence shown here is derived from an EMBL/GenBank/DDBJ whole genome shotgun (WGS) entry which is preliminary data.</text>
</comment>
<organism evidence="1 2">
    <name type="scientific">Cirrhinus molitorella</name>
    <name type="common">mud carp</name>
    <dbReference type="NCBI Taxonomy" id="172907"/>
    <lineage>
        <taxon>Eukaryota</taxon>
        <taxon>Metazoa</taxon>
        <taxon>Chordata</taxon>
        <taxon>Craniata</taxon>
        <taxon>Vertebrata</taxon>
        <taxon>Euteleostomi</taxon>
        <taxon>Actinopterygii</taxon>
        <taxon>Neopterygii</taxon>
        <taxon>Teleostei</taxon>
        <taxon>Ostariophysi</taxon>
        <taxon>Cypriniformes</taxon>
        <taxon>Cyprinidae</taxon>
        <taxon>Labeoninae</taxon>
        <taxon>Labeonini</taxon>
        <taxon>Cirrhinus</taxon>
    </lineage>
</organism>
<reference evidence="1 2" key="1">
    <citation type="submission" date="2023-09" db="EMBL/GenBank/DDBJ databases">
        <authorList>
            <person name="Wang M."/>
        </authorList>
    </citation>
    <scope>NUCLEOTIDE SEQUENCE [LARGE SCALE GENOMIC DNA]</scope>
    <source>
        <strain evidence="1">GT-2023</strain>
        <tissue evidence="1">Liver</tissue>
    </source>
</reference>
<proteinExistence type="predicted"/>
<evidence type="ECO:0000313" key="1">
    <source>
        <dbReference type="EMBL" id="KAL1251502.1"/>
    </source>
</evidence>
<keyword evidence="2" id="KW-1185">Reference proteome</keyword>
<evidence type="ECO:0000313" key="2">
    <source>
        <dbReference type="Proteomes" id="UP001558613"/>
    </source>
</evidence>